<dbReference type="GO" id="GO:0016407">
    <property type="term" value="F:acetyltransferase activity"/>
    <property type="evidence" value="ECO:0007669"/>
    <property type="project" value="TreeGrafter"/>
</dbReference>
<dbReference type="SUPFAM" id="SSF52777">
    <property type="entry name" value="CoA-dependent acyltransferases"/>
    <property type="match status" value="1"/>
</dbReference>
<dbReference type="GO" id="GO:0005737">
    <property type="term" value="C:cytoplasm"/>
    <property type="evidence" value="ECO:0007669"/>
    <property type="project" value="TreeGrafter"/>
</dbReference>
<dbReference type="Pfam" id="PF00198">
    <property type="entry name" value="2-oxoacid_dh"/>
    <property type="match status" value="1"/>
</dbReference>
<comment type="cofactor">
    <cofactor evidence="1">
        <name>(R)-lipoate</name>
        <dbReference type="ChEBI" id="CHEBI:83088"/>
    </cofactor>
</comment>
<dbReference type="EMBL" id="JASOPU010000439">
    <property type="protein sequence ID" value="MDK7294346.1"/>
    <property type="molecule type" value="Genomic_DNA"/>
</dbReference>
<evidence type="ECO:0000256" key="1">
    <source>
        <dbReference type="ARBA" id="ARBA00001938"/>
    </source>
</evidence>
<gene>
    <name evidence="5" type="ORF">QP487_13090</name>
</gene>
<name>A0AAW6YP42_9STRE</name>
<feature type="domain" description="2-oxoacid dehydrogenase acyltransferase catalytic" evidence="4">
    <location>
        <begin position="1"/>
        <end position="81"/>
    </location>
</feature>
<dbReference type="Proteomes" id="UP001237917">
    <property type="component" value="Unassembled WGS sequence"/>
</dbReference>
<evidence type="ECO:0000313" key="6">
    <source>
        <dbReference type="Proteomes" id="UP001237917"/>
    </source>
</evidence>
<organism evidence="5 6">
    <name type="scientific">Streptococcus pasteurianus</name>
    <dbReference type="NCBI Taxonomy" id="197614"/>
    <lineage>
        <taxon>Bacteria</taxon>
        <taxon>Bacillati</taxon>
        <taxon>Bacillota</taxon>
        <taxon>Bacilli</taxon>
        <taxon>Lactobacillales</taxon>
        <taxon>Streptococcaceae</taxon>
        <taxon>Streptococcus</taxon>
    </lineage>
</organism>
<evidence type="ECO:0000256" key="3">
    <source>
        <dbReference type="ARBA" id="ARBA00023315"/>
    </source>
</evidence>
<proteinExistence type="predicted"/>
<reference evidence="5" key="1">
    <citation type="submission" date="2023-05" db="EMBL/GenBank/DDBJ databases">
        <title>Cataloging the Phylogenetic Diversity of Human Bladder Bacteria.</title>
        <authorList>
            <person name="Du J."/>
        </authorList>
    </citation>
    <scope>NUCLEOTIDE SEQUENCE</scope>
    <source>
        <strain evidence="5">UMB0765</strain>
    </source>
</reference>
<feature type="non-terminal residue" evidence="5">
    <location>
        <position position="1"/>
    </location>
</feature>
<dbReference type="AlphaFoldDB" id="A0AAW6YP42"/>
<evidence type="ECO:0000313" key="5">
    <source>
        <dbReference type="EMBL" id="MDK7294346.1"/>
    </source>
</evidence>
<dbReference type="InterPro" id="IPR050743">
    <property type="entry name" value="2-oxoacid_DH_E2_comp"/>
</dbReference>
<dbReference type="RefSeq" id="WP_285362688.1">
    <property type="nucleotide sequence ID" value="NZ_JASOPU010000439.1"/>
</dbReference>
<dbReference type="InterPro" id="IPR023213">
    <property type="entry name" value="CAT-like_dom_sf"/>
</dbReference>
<keyword evidence="3" id="KW-0012">Acyltransferase</keyword>
<dbReference type="PANTHER" id="PTHR43178">
    <property type="entry name" value="DIHYDROLIPOAMIDE ACETYLTRANSFERASE COMPONENT OF PYRUVATE DEHYDROGENASE COMPLEX"/>
    <property type="match status" value="1"/>
</dbReference>
<feature type="non-terminal residue" evidence="5">
    <location>
        <position position="82"/>
    </location>
</feature>
<dbReference type="Gene3D" id="3.30.559.10">
    <property type="entry name" value="Chloramphenicol acetyltransferase-like domain"/>
    <property type="match status" value="1"/>
</dbReference>
<accession>A0AAW6YP42</accession>
<evidence type="ECO:0000259" key="4">
    <source>
        <dbReference type="Pfam" id="PF00198"/>
    </source>
</evidence>
<comment type="caution">
    <text evidence="5">The sequence shown here is derived from an EMBL/GenBank/DDBJ whole genome shotgun (WGS) entry which is preliminary data.</text>
</comment>
<sequence length="82" mass="8733">ADRLSINGIAHEIDRLAQAVKNGEATSQDMQGGTFTVNNTGVFGSVQSMGIINPPQAAILQVESIKKRLLVSDDGNFKMADM</sequence>
<protein>
    <submittedName>
        <fullName evidence="5">2-oxo acid dehydrogenase subunit E2</fullName>
    </submittedName>
</protein>
<dbReference type="GO" id="GO:0031405">
    <property type="term" value="F:lipoic acid binding"/>
    <property type="evidence" value="ECO:0007669"/>
    <property type="project" value="TreeGrafter"/>
</dbReference>
<dbReference type="PANTHER" id="PTHR43178:SF5">
    <property type="entry name" value="LIPOAMIDE ACYLTRANSFERASE COMPONENT OF BRANCHED-CHAIN ALPHA-KETO ACID DEHYDROGENASE COMPLEX, MITOCHONDRIAL"/>
    <property type="match status" value="1"/>
</dbReference>
<dbReference type="InterPro" id="IPR001078">
    <property type="entry name" value="2-oxoacid_DH_actylTfrase"/>
</dbReference>
<evidence type="ECO:0000256" key="2">
    <source>
        <dbReference type="ARBA" id="ARBA00022679"/>
    </source>
</evidence>
<keyword evidence="2" id="KW-0808">Transferase</keyword>